<name>A0AAV4LWX3_BABCB</name>
<evidence type="ECO:0000313" key="2">
    <source>
        <dbReference type="EMBL" id="GIX64294.1"/>
    </source>
</evidence>
<dbReference type="RefSeq" id="XP_067716363.1">
    <property type="nucleotide sequence ID" value="XM_067860262.1"/>
</dbReference>
<proteinExistence type="predicted"/>
<evidence type="ECO:0000256" key="1">
    <source>
        <dbReference type="SAM" id="MobiDB-lite"/>
    </source>
</evidence>
<comment type="caution">
    <text evidence="2">The sequence shown here is derived from an EMBL/GenBank/DDBJ whole genome shotgun (WGS) entry which is preliminary data.</text>
</comment>
<accession>A0AAV4LWX3</accession>
<organism evidence="2 3">
    <name type="scientific">Babesia caballi</name>
    <dbReference type="NCBI Taxonomy" id="5871"/>
    <lineage>
        <taxon>Eukaryota</taxon>
        <taxon>Sar</taxon>
        <taxon>Alveolata</taxon>
        <taxon>Apicomplexa</taxon>
        <taxon>Aconoidasida</taxon>
        <taxon>Piroplasmida</taxon>
        <taxon>Babesiidae</taxon>
        <taxon>Babesia</taxon>
    </lineage>
</organism>
<evidence type="ECO:0000313" key="3">
    <source>
        <dbReference type="Proteomes" id="UP001497744"/>
    </source>
</evidence>
<feature type="compositionally biased region" description="Polar residues" evidence="1">
    <location>
        <begin position="784"/>
        <end position="793"/>
    </location>
</feature>
<feature type="region of interest" description="Disordered" evidence="1">
    <location>
        <begin position="217"/>
        <end position="244"/>
    </location>
</feature>
<sequence>MEPSTACKWDRIAHDIFAATLRSSSTSPREEAPDSRRLKYADCAAALAKRLSDPRTLKLNLLRLPRLRTLSAVEADFLKAAIPALTCAARPYNSKLSLESGTAVLNAWAGCSGASTAAPSDEVTEMFISPQAFKNTLLRILNGNSDDNRVVAMRDQLVGVPWSTSIEADAAAGAAADDDETQCTFHPKLCKYPQYLQSTPKLAYPKDTALGKLKQLLETSPRRPVEDYEGYPSASGPEDGFGQTDYGSPFNNACPFSRTLREEADDRGLCNVRGHYEAIGHEACGRMSRVPAGPLQTNDRYVVRDCDVIKGNVNYCGNVRPNVDDDIDAIIASLPGMKLRPAPPQRRTGLAASLRFVTPRRHRLCSKIDRAPDASAGYDPASWEDRLRGGFLESRMRLSIGPDRQSLADAARGGRVAARCTGRGPQKRRLVPPAHRDVVGRTLVAAVTVAVTAVATVAAPTALVAAAAARPLAGQLRQLGADGLVGLAHQLDELPRDAVLVGSQKGVRSTLVATTPSAPNAVHVVLNLVGKVKVNDHLDVAHVQTARSDVSRNHDGVLAALELVENPVALLLLLVAVNAESRPAVEPELLGERVGGLLGVGEDEHLGAVADLGEDLLELSALLVLFDDKDFLRYVVAGLEVERPDVDVDGLLAAEVVGERLHLLGPRGRPHQRLPVRPDLADDLANLRLETHVEHAIGLVQDQVGDAPQVGDVGLEEVDEAAGAGEQNLDATPQFIHLLSELRALLTDLLDKFPGGSQDQDNGAVSGPEEVLRINVHYRRQQEGESLSRTGLRNSDDVPTGQGDGPPLHLDGGGRREPGGGDGLEDVVGEGGVFEGNHGLGHVTSGDYRYLPLLSDAVGVGRAHGLDVVVLLVEVLLERNEGLLGPVDGRELAPQAAVVVAGGGTAVTTVASGAAAVAAVAAAGAVAPRRAVSRAGVGAVVRGARHVSNGLARWVCRPRRSSALLSSVFKP</sequence>
<dbReference type="AlphaFoldDB" id="A0AAV4LWX3"/>
<dbReference type="AntiFam" id="ANF00149">
    <property type="entry name" value="Shadow ORF (opposite cshA)"/>
</dbReference>
<gene>
    <name evidence="2" type="ORF">BcabD6B2_37290</name>
</gene>
<dbReference type="Proteomes" id="UP001497744">
    <property type="component" value="Unassembled WGS sequence"/>
</dbReference>
<feature type="region of interest" description="Disordered" evidence="1">
    <location>
        <begin position="779"/>
        <end position="825"/>
    </location>
</feature>
<keyword evidence="3" id="KW-1185">Reference proteome</keyword>
<protein>
    <submittedName>
        <fullName evidence="2">Serine beta-lactamase mitochondrial, putative</fullName>
    </submittedName>
</protein>
<reference evidence="2 3" key="1">
    <citation type="submission" date="2021-06" db="EMBL/GenBank/DDBJ databases">
        <title>Genome sequence of Babesia caballi.</title>
        <authorList>
            <person name="Yamagishi J."/>
            <person name="Kidaka T."/>
            <person name="Ochi A."/>
        </authorList>
    </citation>
    <scope>NUCLEOTIDE SEQUENCE [LARGE SCALE GENOMIC DNA]</scope>
    <source>
        <strain evidence="2">USDA-D6B2</strain>
    </source>
</reference>
<dbReference type="EMBL" id="BPLF01000003">
    <property type="protein sequence ID" value="GIX64294.1"/>
    <property type="molecule type" value="Genomic_DNA"/>
</dbReference>
<dbReference type="GeneID" id="94195775"/>